<evidence type="ECO:0000313" key="1">
    <source>
        <dbReference type="EMBL" id="WAS94882.1"/>
    </source>
</evidence>
<accession>A0ABY7H6M2</accession>
<dbReference type="Pfam" id="PF14433">
    <property type="entry name" value="SUKH-3"/>
    <property type="match status" value="1"/>
</dbReference>
<keyword evidence="2" id="KW-1185">Reference proteome</keyword>
<sequence>MAGRKWSKETEAVLRAAGWREGRDVGEKISTWESLLKESDNFELFTAARRALREFGDLSVRRTGPGRDRARSSFHLDPSLAAGEGDRFEGYEQTLGERLFPLGEVDDGHAYLVISESGKTYLLMDFLIDLAPTFGEAMEALIEGKRGEMLM</sequence>
<dbReference type="Proteomes" id="UP001164459">
    <property type="component" value="Chromosome"/>
</dbReference>
<organism evidence="1 2">
    <name type="scientific">Nannocystis punicea</name>
    <dbReference type="NCBI Taxonomy" id="2995304"/>
    <lineage>
        <taxon>Bacteria</taxon>
        <taxon>Pseudomonadati</taxon>
        <taxon>Myxococcota</taxon>
        <taxon>Polyangia</taxon>
        <taxon>Nannocystales</taxon>
        <taxon>Nannocystaceae</taxon>
        <taxon>Nannocystis</taxon>
    </lineage>
</organism>
<proteinExistence type="predicted"/>
<evidence type="ECO:0000313" key="2">
    <source>
        <dbReference type="Proteomes" id="UP001164459"/>
    </source>
</evidence>
<dbReference type="InterPro" id="IPR025850">
    <property type="entry name" value="SUKH-3"/>
</dbReference>
<name>A0ABY7H6M2_9BACT</name>
<dbReference type="EMBL" id="CP114040">
    <property type="protein sequence ID" value="WAS94882.1"/>
    <property type="molecule type" value="Genomic_DNA"/>
</dbReference>
<protein>
    <submittedName>
        <fullName evidence="1">SUKH-3 domain-containing protein</fullName>
    </submittedName>
</protein>
<reference evidence="1" key="1">
    <citation type="submission" date="2022-11" db="EMBL/GenBank/DDBJ databases">
        <title>Minimal conservation of predation-associated metabolite biosynthetic gene clusters underscores biosynthetic potential of Myxococcota including descriptions for ten novel species: Archangium lansinium sp. nov., Myxococcus landrumus sp. nov., Nannocystis bai.</title>
        <authorList>
            <person name="Ahearne A."/>
            <person name="Stevens C."/>
            <person name="Dowd S."/>
        </authorList>
    </citation>
    <scope>NUCLEOTIDE SEQUENCE</scope>
    <source>
        <strain evidence="1">Fl3</strain>
    </source>
</reference>
<dbReference type="RefSeq" id="WP_269037217.1">
    <property type="nucleotide sequence ID" value="NZ_CP114040.1"/>
</dbReference>
<gene>
    <name evidence="1" type="ORF">O0S08_01865</name>
</gene>